<organism evidence="10 11">
    <name type="scientific">Salinicoccus sesuvii</name>
    <dbReference type="NCBI Taxonomy" id="868281"/>
    <lineage>
        <taxon>Bacteria</taxon>
        <taxon>Bacillati</taxon>
        <taxon>Bacillota</taxon>
        <taxon>Bacilli</taxon>
        <taxon>Bacillales</taxon>
        <taxon>Staphylococcaceae</taxon>
        <taxon>Salinicoccus</taxon>
    </lineage>
</organism>
<evidence type="ECO:0000259" key="9">
    <source>
        <dbReference type="Pfam" id="PF18317"/>
    </source>
</evidence>
<evidence type="ECO:0000313" key="10">
    <source>
        <dbReference type="EMBL" id="MFC3388623.1"/>
    </source>
</evidence>
<feature type="binding site" evidence="7">
    <location>
        <position position="61"/>
    </location>
    <ligand>
        <name>shikimate</name>
        <dbReference type="ChEBI" id="CHEBI:36208"/>
    </ligand>
</feature>
<dbReference type="InterPro" id="IPR022893">
    <property type="entry name" value="Shikimate_DH_fam"/>
</dbReference>
<dbReference type="NCBIfam" id="TIGR00507">
    <property type="entry name" value="aroE"/>
    <property type="match status" value="1"/>
</dbReference>
<keyword evidence="5 7" id="KW-0560">Oxidoreductase</keyword>
<feature type="domain" description="Shikimate dehydrogenase substrate binding N-terminal" evidence="8">
    <location>
        <begin position="6"/>
        <end position="88"/>
    </location>
</feature>
<name>A0ABV7N6Z4_9STAP</name>
<feature type="binding site" evidence="7">
    <location>
        <begin position="14"/>
        <end position="16"/>
    </location>
    <ligand>
        <name>shikimate</name>
        <dbReference type="ChEBI" id="CHEBI:36208"/>
    </ligand>
</feature>
<reference evidence="11" key="1">
    <citation type="journal article" date="2019" name="Int. J. Syst. Evol. Microbiol.">
        <title>The Global Catalogue of Microorganisms (GCM) 10K type strain sequencing project: providing services to taxonomists for standard genome sequencing and annotation.</title>
        <authorList>
            <consortium name="The Broad Institute Genomics Platform"/>
            <consortium name="The Broad Institute Genome Sequencing Center for Infectious Disease"/>
            <person name="Wu L."/>
            <person name="Ma J."/>
        </authorList>
    </citation>
    <scope>NUCLEOTIDE SEQUENCE [LARGE SCALE GENOMIC DNA]</scope>
    <source>
        <strain evidence="11">CCM 7756</strain>
    </source>
</reference>
<dbReference type="InterPro" id="IPR046346">
    <property type="entry name" value="Aminoacid_DH-like_N_sf"/>
</dbReference>
<evidence type="ECO:0000256" key="4">
    <source>
        <dbReference type="ARBA" id="ARBA00022857"/>
    </source>
</evidence>
<comment type="caution">
    <text evidence="10">The sequence shown here is derived from an EMBL/GenBank/DDBJ whole genome shotgun (WGS) entry which is preliminary data.</text>
</comment>
<feature type="binding site" evidence="7">
    <location>
        <position position="239"/>
    </location>
    <ligand>
        <name>shikimate</name>
        <dbReference type="ChEBI" id="CHEBI:36208"/>
    </ligand>
</feature>
<comment type="caution">
    <text evidence="7">Lacks conserved residue(s) required for the propagation of feature annotation.</text>
</comment>
<dbReference type="SUPFAM" id="SSF53223">
    <property type="entry name" value="Aminoacid dehydrogenase-like, N-terminal domain"/>
    <property type="match status" value="1"/>
</dbReference>
<dbReference type="PANTHER" id="PTHR21089:SF1">
    <property type="entry name" value="BIFUNCTIONAL 3-DEHYDROQUINATE DEHYDRATASE_SHIKIMATE DEHYDROGENASE, CHLOROPLASTIC"/>
    <property type="match status" value="1"/>
</dbReference>
<feature type="binding site" evidence="7">
    <location>
        <position position="86"/>
    </location>
    <ligand>
        <name>shikimate</name>
        <dbReference type="ChEBI" id="CHEBI:36208"/>
    </ligand>
</feature>
<dbReference type="EC" id="1.1.1.25" evidence="2 7"/>
<dbReference type="HAMAP" id="MF_00222">
    <property type="entry name" value="Shikimate_DH_AroE"/>
    <property type="match status" value="1"/>
</dbReference>
<keyword evidence="6 7" id="KW-0057">Aromatic amino acid biosynthesis</keyword>
<comment type="subunit">
    <text evidence="7">Homodimer.</text>
</comment>
<proteinExistence type="inferred from homology"/>
<dbReference type="Gene3D" id="3.40.50.720">
    <property type="entry name" value="NAD(P)-binding Rossmann-like Domain"/>
    <property type="match status" value="1"/>
</dbReference>
<evidence type="ECO:0000256" key="5">
    <source>
        <dbReference type="ARBA" id="ARBA00023002"/>
    </source>
</evidence>
<keyword evidence="3 7" id="KW-0028">Amino-acid biosynthesis</keyword>
<gene>
    <name evidence="7 10" type="primary">aroE</name>
    <name evidence="10" type="ORF">ACFOEO_08575</name>
</gene>
<sequence length="269" mass="29515">MGRYAVIGYPISHTLSPLIHSANFEAKGTADHYSAIEILPDQLSDIREIIRSNGLDGFNVTIPHKEKIIAHLDHVDTDAEKIGAVNTVLVDGDVLTGYNTDVTGYLDAFNHAFGKAERHILIIGAGGAAKAVHRAHVNNGDNVTIAARRMESFQVFKTSDFKALLVSDLSDTESYDAIINTTPVGMKYEDLFEEMNIPRSIISEDTLGVDLIYQPKKTKFLEYFSESNYINGIPMLIHQAMDAYTLWTGEQGDVGAVNAKYNAHIGGKS</sequence>
<evidence type="ECO:0000313" key="11">
    <source>
        <dbReference type="Proteomes" id="UP001595637"/>
    </source>
</evidence>
<evidence type="ECO:0000256" key="1">
    <source>
        <dbReference type="ARBA" id="ARBA00004871"/>
    </source>
</evidence>
<protein>
    <recommendedName>
        <fullName evidence="2 7">Shikimate dehydrogenase (NADP(+))</fullName>
        <shortName evidence="7">SDH</shortName>
        <ecNumber evidence="2 7">1.1.1.25</ecNumber>
    </recommendedName>
</protein>
<dbReference type="RefSeq" id="WP_380654362.1">
    <property type="nucleotide sequence ID" value="NZ_JBHRVQ010000001.1"/>
</dbReference>
<keyword evidence="4 7" id="KW-0521">NADP</keyword>
<keyword evidence="11" id="KW-1185">Reference proteome</keyword>
<evidence type="ECO:0000256" key="6">
    <source>
        <dbReference type="ARBA" id="ARBA00023141"/>
    </source>
</evidence>
<feature type="active site" description="Proton acceptor" evidence="7">
    <location>
        <position position="65"/>
    </location>
</feature>
<dbReference type="SUPFAM" id="SSF51735">
    <property type="entry name" value="NAD(P)-binding Rossmann-fold domains"/>
    <property type="match status" value="1"/>
</dbReference>
<dbReference type="Pfam" id="PF08501">
    <property type="entry name" value="Shikimate_dh_N"/>
    <property type="match status" value="1"/>
</dbReference>
<dbReference type="CDD" id="cd01065">
    <property type="entry name" value="NAD_bind_Shikimate_DH"/>
    <property type="match status" value="1"/>
</dbReference>
<dbReference type="Proteomes" id="UP001595637">
    <property type="component" value="Unassembled WGS sequence"/>
</dbReference>
<feature type="domain" description="SDH C-terminal" evidence="9">
    <location>
        <begin position="232"/>
        <end position="257"/>
    </location>
</feature>
<dbReference type="InterPro" id="IPR013708">
    <property type="entry name" value="Shikimate_DH-bd_N"/>
</dbReference>
<comment type="catalytic activity">
    <reaction evidence="7">
        <text>shikimate + NADP(+) = 3-dehydroshikimate + NADPH + H(+)</text>
        <dbReference type="Rhea" id="RHEA:17737"/>
        <dbReference type="ChEBI" id="CHEBI:15378"/>
        <dbReference type="ChEBI" id="CHEBI:16630"/>
        <dbReference type="ChEBI" id="CHEBI:36208"/>
        <dbReference type="ChEBI" id="CHEBI:57783"/>
        <dbReference type="ChEBI" id="CHEBI:58349"/>
        <dbReference type="EC" id="1.1.1.25"/>
    </reaction>
</comment>
<comment type="pathway">
    <text evidence="1 7">Metabolic intermediate biosynthesis; chorismate biosynthesis; chorismate from D-erythrose 4-phosphate and phosphoenolpyruvate: step 4/7.</text>
</comment>
<dbReference type="InterPro" id="IPR011342">
    <property type="entry name" value="Shikimate_DH"/>
</dbReference>
<evidence type="ECO:0000256" key="2">
    <source>
        <dbReference type="ARBA" id="ARBA00012962"/>
    </source>
</evidence>
<evidence type="ECO:0000256" key="3">
    <source>
        <dbReference type="ARBA" id="ARBA00022605"/>
    </source>
</evidence>
<dbReference type="GO" id="GO:0004764">
    <property type="term" value="F:shikimate 3-dehydrogenase (NADP+) activity"/>
    <property type="evidence" value="ECO:0007669"/>
    <property type="project" value="UniProtKB-EC"/>
</dbReference>
<dbReference type="EMBL" id="JBHRVQ010000001">
    <property type="protein sequence ID" value="MFC3388623.1"/>
    <property type="molecule type" value="Genomic_DNA"/>
</dbReference>
<feature type="binding site" evidence="7">
    <location>
        <position position="232"/>
    </location>
    <ligand>
        <name>NADP(+)</name>
        <dbReference type="ChEBI" id="CHEBI:58349"/>
    </ligand>
</feature>
<feature type="binding site" evidence="7">
    <location>
        <position position="213"/>
    </location>
    <ligand>
        <name>shikimate</name>
        <dbReference type="ChEBI" id="CHEBI:36208"/>
    </ligand>
</feature>
<dbReference type="InterPro" id="IPR036291">
    <property type="entry name" value="NAD(P)-bd_dom_sf"/>
</dbReference>
<feature type="binding site" evidence="7">
    <location>
        <position position="101"/>
    </location>
    <ligand>
        <name>shikimate</name>
        <dbReference type="ChEBI" id="CHEBI:36208"/>
    </ligand>
</feature>
<accession>A0ABV7N6Z4</accession>
<comment type="similarity">
    <text evidence="7">Belongs to the shikimate dehydrogenase family.</text>
</comment>
<dbReference type="Pfam" id="PF18317">
    <property type="entry name" value="SDH_C"/>
    <property type="match status" value="1"/>
</dbReference>
<dbReference type="Gene3D" id="3.40.50.10860">
    <property type="entry name" value="Leucine Dehydrogenase, chain A, domain 1"/>
    <property type="match status" value="1"/>
</dbReference>
<evidence type="ECO:0000256" key="7">
    <source>
        <dbReference type="HAMAP-Rule" id="MF_00222"/>
    </source>
</evidence>
<comment type="function">
    <text evidence="7">Involved in the biosynthesis of the chorismate, which leads to the biosynthesis of aromatic amino acids. Catalyzes the reversible NADPH linked reduction of 3-dehydroshikimate (DHSA) to yield shikimate (SA).</text>
</comment>
<feature type="binding site" evidence="7">
    <location>
        <begin position="124"/>
        <end position="128"/>
    </location>
    <ligand>
        <name>NADP(+)</name>
        <dbReference type="ChEBI" id="CHEBI:58349"/>
    </ligand>
</feature>
<dbReference type="InterPro" id="IPR041121">
    <property type="entry name" value="SDH_C"/>
</dbReference>
<feature type="binding site" evidence="7">
    <location>
        <position position="211"/>
    </location>
    <ligand>
        <name>NADP(+)</name>
        <dbReference type="ChEBI" id="CHEBI:58349"/>
    </ligand>
</feature>
<dbReference type="PANTHER" id="PTHR21089">
    <property type="entry name" value="SHIKIMATE DEHYDROGENASE"/>
    <property type="match status" value="1"/>
</dbReference>
<evidence type="ECO:0000259" key="8">
    <source>
        <dbReference type="Pfam" id="PF08501"/>
    </source>
</evidence>